<sequence length="498" mass="56053">MDIESLIAAANRAQQAIEHNIGNCSRTWHIGFFFDGVGRNIELDAPDHRLSNIARLFRAYPISQMNTPYTSYSKLYFSGLGTPFHEDLSTKLHTIMDGAQNTTLEDLHDQPKEMAKDAGKEILKGKNWYEVLKDSSKKLLKPAEWRNLVTDIGTDIAKKVSIEATPCLRDTPVMADFLVTGVDTRVTSAKTSFAEAFKDAKKLSPVPIKLISVSLFGFDLGATLARKFLDDLLGEICQKQGDRYTWQGIPVDILFTGLFDCSRDTSASNDNGVDYFISAAGGPLRSLSMMFGRKYIDHFSVLPDAVKNALHLVAAHERRVWRCLYRFGSNNPKHREELLPGCSEDIGGGLKASEQKPSAELCRVALHRMYREAAMAGVPFPDFQTLQQDNPVLAEYFIMQDNVENASVAQWVKRYQKAVLGKPVNLSTQNLHLDSYFEWLGQQFYQYRLARSSWRKNRQTLRWRRAAAPGCSVSPRRGSSRRCTFRLKLRFSTATGAG</sequence>
<name>A0ABM9QAT8_9ENTR</name>
<evidence type="ECO:0008006" key="3">
    <source>
        <dbReference type="Google" id="ProtNLM"/>
    </source>
</evidence>
<proteinExistence type="predicted"/>
<organism evidence="1 2">
    <name type="scientific">Cronobacter dublinensis 1210</name>
    <dbReference type="NCBI Taxonomy" id="1208656"/>
    <lineage>
        <taxon>Bacteria</taxon>
        <taxon>Pseudomonadati</taxon>
        <taxon>Pseudomonadota</taxon>
        <taxon>Gammaproteobacteria</taxon>
        <taxon>Enterobacterales</taxon>
        <taxon>Enterobacteriaceae</taxon>
        <taxon>Cronobacter</taxon>
    </lineage>
</organism>
<comment type="caution">
    <text evidence="1">The sequence shown here is derived from an EMBL/GenBank/DDBJ whole genome shotgun (WGS) entry which is preliminary data.</text>
</comment>
<evidence type="ECO:0000313" key="1">
    <source>
        <dbReference type="EMBL" id="CCJ82654.1"/>
    </source>
</evidence>
<protein>
    <recommendedName>
        <fullName evidence="3">DUF2235 domain-containing protein</fullName>
    </recommendedName>
</protein>
<evidence type="ECO:0000313" key="2">
    <source>
        <dbReference type="Proteomes" id="UP000009342"/>
    </source>
</evidence>
<dbReference type="EMBL" id="CAKZ01000160">
    <property type="protein sequence ID" value="CCJ82654.1"/>
    <property type="molecule type" value="Genomic_DNA"/>
</dbReference>
<accession>A0ABM9QAT8</accession>
<reference evidence="2" key="1">
    <citation type="journal article" date="2012" name="PLoS ONE">
        <title>Comparative analysis of genome sequences covering the seven cronobacter species.</title>
        <authorList>
            <person name="Joseph S."/>
            <person name="Desai P."/>
            <person name="Ji Y."/>
            <person name="Cummings C.A."/>
            <person name="Shih R."/>
            <person name="Degoricija L."/>
            <person name="Rico A."/>
            <person name="Brzoska P."/>
            <person name="Hamby S.E."/>
            <person name="Masood N."/>
            <person name="Hariri S."/>
            <person name="Sonbol H."/>
            <person name="Chuzhanova N."/>
            <person name="McClelland M."/>
            <person name="Furtado M.R."/>
            <person name="Forsythe S.J."/>
        </authorList>
    </citation>
    <scope>NUCLEOTIDE SEQUENCE [LARGE SCALE GENOMIC DNA]</scope>
    <source>
        <strain evidence="2">1210</strain>
    </source>
</reference>
<keyword evidence="2" id="KW-1185">Reference proteome</keyword>
<dbReference type="Proteomes" id="UP000009342">
    <property type="component" value="Unassembled WGS sequence"/>
</dbReference>
<dbReference type="PANTHER" id="PTHR33840">
    <property type="match status" value="1"/>
</dbReference>
<gene>
    <name evidence="1" type="ORF">BN134_3421</name>
</gene>
<dbReference type="PANTHER" id="PTHR33840:SF1">
    <property type="entry name" value="TLE1 PHOSPHOLIPASE DOMAIN-CONTAINING PROTEIN"/>
    <property type="match status" value="1"/>
</dbReference>